<dbReference type="CDD" id="cd00146">
    <property type="entry name" value="PKD"/>
    <property type="match status" value="1"/>
</dbReference>
<dbReference type="InterPro" id="IPR035986">
    <property type="entry name" value="PKD_dom_sf"/>
</dbReference>
<accession>A0A7K3WR11</accession>
<evidence type="ECO:0000313" key="3">
    <source>
        <dbReference type="Proteomes" id="UP000486602"/>
    </source>
</evidence>
<proteinExistence type="predicted"/>
<evidence type="ECO:0000259" key="1">
    <source>
        <dbReference type="PROSITE" id="PS51841"/>
    </source>
</evidence>
<dbReference type="NCBIfam" id="TIGR04131">
    <property type="entry name" value="Bac_Flav_CTERM"/>
    <property type="match status" value="1"/>
</dbReference>
<dbReference type="SUPFAM" id="SSF49299">
    <property type="entry name" value="PKD domain"/>
    <property type="match status" value="2"/>
</dbReference>
<sequence>MKKLSTIYFPSALVIFLTTCFPSMIYGQLDADLTTTDNTNCNGSPCTYSGPSILINELMMSPTTFDGSLWGGSATQRGEWIELYNPNICEPIDISCYYLGNNANDNSPYPGGYVIPPGTVVPPAGFALIRGVNAAAVPSQLLVENGGNVVELEVTGVGVCVGGGSRLWFPNAGGWFAFYDADGVPQDAVSWATQSNAGNYPCVPTLTGCGFSGTLPNYNEFPNDRKNYILNTSASDFSGQSIRRIPDGGTWSGPGAPTYAICNTTCVDAESINCNGTATANPVGGTPPYTYLWNDPQSQNTQIADQLCAGQYCVLITDALGNTFNQCIDVEDVVYQILITDAICDGESYTLPNNQVVTTAGDYPILLQTGNGCDSLITVSLEVHPSYEFELNPQICQSDAYTLPDGTEVSTTGTYNFAYQTVNGCDSLYNINLVVASPIQIVVDAQICEGNTYELPDGTEVGNVGQYSILVAGDPALCDTLFTINLAFHIDFQIEFNELNHISCFGEQDGSVSLDINGTSGPYTYEWSDGIDHGSLAESLELGSYSVEVTDDNGCKADTLFEIIEPTVVSLTASAEELICFGSESNLIAEATGGTGDFEYHWNHTTSNAPSSTVSPTEDTDYSVFANDENGCKTDTITLNVAVITMHSDSLEVSEGDSLCFGSSTIISASYSGQYPPYAYTWSNGLPDGPGPFSVSPNATTSYTVMVTDDCGNTVSKEIPVIVWSLPIVAIDTIANVTCFNENDGRTEISVSGGNPGYSYTWSDEIEHGAQADNLEPGTYSVEVADINGCKAETLFEILEPTVVSLTASAEELICFGSESNLIAEATGGTGDFEYHWNHTTSNAPSSTVSPTEDTDYSVFANDENGCETDTITLSVTVISMYSDSLEVSASDSLCIGSSTTLLASYSGQYPPYIYTWSNGLPDGPGPNIVSPDSTTAYTITVTDDCGNSVSKEIPVVVWSLPVAAIDSIASVTCFGENNGYAEIAVTQGTPGYSFSWSDGQEHGAIGEGLIPATYNVDISDAHGCETNISFAISEPAPLEISLTGDTLICLGAETTLFATATGGTGDKTYHWNHTASVLGNSNVSPQVDTLYTVFAQDANGCVSEEIELTVAVMSMDPGLLSISSDTAICPGEFASLSGFYSGNYPPYTYSWTGGVEIGMGPHSVSPSETTTFELTVSDICDNTLTANVEVELYESPIAILPNDLLSGCSPLEINLIDPFNNTSGYSHEWLISNSDSQSGNPVSVVLTDPGIYEVTLIVTSPEGCSALSENAIPVEVFALPVANFNASPWSTSIENPEINFTDISTGSVFSIWTIDNTTVQNQIQTAYTFSDTGRYAVQLYVETEFGCRDSITKWITIEIDHSVEIPNAFTPSNPGDNPYYDPKATSNTVFYPFSDYVSDYQLSIFNRWGELIFESSEFEMGWNGTYRDEPCPQDVYVYKVEFRFTDGKKRTKVGDVTLFR</sequence>
<dbReference type="Pfam" id="PF13573">
    <property type="entry name" value="SprB"/>
    <property type="match status" value="4"/>
</dbReference>
<dbReference type="EMBL" id="JAAGVY010000009">
    <property type="protein sequence ID" value="NEN23282.1"/>
    <property type="molecule type" value="Genomic_DNA"/>
</dbReference>
<keyword evidence="3" id="KW-1185">Reference proteome</keyword>
<dbReference type="InterPro" id="IPR001322">
    <property type="entry name" value="Lamin_tail_dom"/>
</dbReference>
<protein>
    <submittedName>
        <fullName evidence="2">T9SS type B sorting domain-containing protein</fullName>
    </submittedName>
</protein>
<gene>
    <name evidence="2" type="ORF">G3O08_07195</name>
</gene>
<feature type="domain" description="LTD" evidence="1">
    <location>
        <begin position="42"/>
        <end position="196"/>
    </location>
</feature>
<dbReference type="Pfam" id="PF13585">
    <property type="entry name" value="CHU_C"/>
    <property type="match status" value="1"/>
</dbReference>
<dbReference type="RefSeq" id="WP_163284351.1">
    <property type="nucleotide sequence ID" value="NZ_JAAGVY010000009.1"/>
</dbReference>
<evidence type="ECO:0000313" key="2">
    <source>
        <dbReference type="EMBL" id="NEN23282.1"/>
    </source>
</evidence>
<dbReference type="PROSITE" id="PS51841">
    <property type="entry name" value="LTD"/>
    <property type="match status" value="1"/>
</dbReference>
<dbReference type="InterPro" id="IPR025667">
    <property type="entry name" value="SprB_repeat"/>
</dbReference>
<dbReference type="InterPro" id="IPR013783">
    <property type="entry name" value="Ig-like_fold"/>
</dbReference>
<comment type="caution">
    <text evidence="2">The sequence shown here is derived from an EMBL/GenBank/DDBJ whole genome shotgun (WGS) entry which is preliminary data.</text>
</comment>
<dbReference type="Gene3D" id="2.60.40.740">
    <property type="match status" value="3"/>
</dbReference>
<dbReference type="InterPro" id="IPR026341">
    <property type="entry name" value="T9SS_type_B"/>
</dbReference>
<dbReference type="Gene3D" id="2.60.40.10">
    <property type="entry name" value="Immunoglobulins"/>
    <property type="match status" value="2"/>
</dbReference>
<name>A0A7K3WR11_9FLAO</name>
<organism evidence="2 3">
    <name type="scientific">Cryomorpha ignava</name>
    <dbReference type="NCBI Taxonomy" id="101383"/>
    <lineage>
        <taxon>Bacteria</taxon>
        <taxon>Pseudomonadati</taxon>
        <taxon>Bacteroidota</taxon>
        <taxon>Flavobacteriia</taxon>
        <taxon>Flavobacteriales</taxon>
        <taxon>Cryomorphaceae</taxon>
        <taxon>Cryomorpha</taxon>
    </lineage>
</organism>
<reference evidence="2 3" key="1">
    <citation type="submission" date="2020-02" db="EMBL/GenBank/DDBJ databases">
        <title>Out from the shadows clarifying the taxonomy of the family Cryomorphaceae and related taxa by utilizing the GTDB taxonomic framework.</title>
        <authorList>
            <person name="Bowman J.P."/>
        </authorList>
    </citation>
    <scope>NUCLEOTIDE SEQUENCE [LARGE SCALE GENOMIC DNA]</scope>
    <source>
        <strain evidence="2 3">QSSC 1-22</strain>
    </source>
</reference>
<dbReference type="Proteomes" id="UP000486602">
    <property type="component" value="Unassembled WGS sequence"/>
</dbReference>